<keyword evidence="1" id="KW-0812">Transmembrane</keyword>
<dbReference type="RefSeq" id="WP_126109184.1">
    <property type="nucleotide sequence ID" value="NZ_CP034465.1"/>
</dbReference>
<dbReference type="AlphaFoldDB" id="A0A3Q9BM64"/>
<dbReference type="Proteomes" id="UP000273326">
    <property type="component" value="Chromosome"/>
</dbReference>
<keyword evidence="1" id="KW-0472">Membrane</keyword>
<feature type="transmembrane region" description="Helical" evidence="1">
    <location>
        <begin position="12"/>
        <end position="32"/>
    </location>
</feature>
<organism evidence="2 3">
    <name type="scientific">Jeotgalibaca ciconiae</name>
    <dbReference type="NCBI Taxonomy" id="2496265"/>
    <lineage>
        <taxon>Bacteria</taxon>
        <taxon>Bacillati</taxon>
        <taxon>Bacillota</taxon>
        <taxon>Bacilli</taxon>
        <taxon>Lactobacillales</taxon>
        <taxon>Carnobacteriaceae</taxon>
        <taxon>Jeotgalibaca</taxon>
    </lineage>
</organism>
<keyword evidence="1" id="KW-1133">Transmembrane helix</keyword>
<dbReference type="KEGG" id="jeh:EJN90_05135"/>
<evidence type="ECO:0000313" key="2">
    <source>
        <dbReference type="EMBL" id="AZP04100.1"/>
    </source>
</evidence>
<accession>A0A3Q9BM64</accession>
<sequence length="138" mass="16128">MRSKASKRKKHLLRFLFLLSIPLVIFFCYQAWSRNQIISLENIENAAISLNGKILNENSVVTVHVNLNRFYDYEGYFIDCTLDAEVAQIELHQKFSFIHPAKELFLDVPLIGLGDYEKISEVQLVNLFKKETKTIYQK</sequence>
<name>A0A3Q9BM64_9LACT</name>
<evidence type="ECO:0000313" key="3">
    <source>
        <dbReference type="Proteomes" id="UP000273326"/>
    </source>
</evidence>
<dbReference type="OrthoDB" id="9854032at2"/>
<reference evidence="3" key="1">
    <citation type="submission" date="2018-12" db="EMBL/GenBank/DDBJ databases">
        <title>Complete genome sequencing of Jeotgalibaca sp. H21T32.</title>
        <authorList>
            <person name="Bae J.-W."/>
            <person name="Lee S.-Y."/>
        </authorList>
    </citation>
    <scope>NUCLEOTIDE SEQUENCE [LARGE SCALE GENOMIC DNA]</scope>
    <source>
        <strain evidence="3">H21T32</strain>
    </source>
</reference>
<evidence type="ECO:0000256" key="1">
    <source>
        <dbReference type="SAM" id="Phobius"/>
    </source>
</evidence>
<keyword evidence="3" id="KW-1185">Reference proteome</keyword>
<protein>
    <submittedName>
        <fullName evidence="2">Uncharacterized protein</fullName>
    </submittedName>
</protein>
<proteinExistence type="predicted"/>
<gene>
    <name evidence="2" type="ORF">EJN90_05135</name>
</gene>
<dbReference type="EMBL" id="CP034465">
    <property type="protein sequence ID" value="AZP04100.1"/>
    <property type="molecule type" value="Genomic_DNA"/>
</dbReference>